<dbReference type="AlphaFoldDB" id="A0A930B953"/>
<protein>
    <submittedName>
        <fullName evidence="10">TonB-dependent receptor</fullName>
    </submittedName>
</protein>
<evidence type="ECO:0000313" key="10">
    <source>
        <dbReference type="EMBL" id="MBF1129786.1"/>
    </source>
</evidence>
<keyword evidence="7 8" id="KW-0998">Cell outer membrane</keyword>
<dbReference type="PANTHER" id="PTHR32552">
    <property type="entry name" value="FERRICHROME IRON RECEPTOR-RELATED"/>
    <property type="match status" value="1"/>
</dbReference>
<dbReference type="EMBL" id="JABZMK010000054">
    <property type="protein sequence ID" value="MBF1129786.1"/>
    <property type="molecule type" value="Genomic_DNA"/>
</dbReference>
<evidence type="ECO:0000256" key="4">
    <source>
        <dbReference type="ARBA" id="ARBA00022692"/>
    </source>
</evidence>
<reference evidence="10" key="1">
    <citation type="submission" date="2020-04" db="EMBL/GenBank/DDBJ databases">
        <title>Deep metagenomics examines the oral microbiome during advanced dental caries in children, revealing novel taxa and co-occurrences with host molecules.</title>
        <authorList>
            <person name="Baker J.L."/>
            <person name="Morton J.T."/>
            <person name="Dinis M."/>
            <person name="Alvarez R."/>
            <person name="Tran N.C."/>
            <person name="Knight R."/>
            <person name="Edlund A."/>
        </authorList>
    </citation>
    <scope>NUCLEOTIDE SEQUENCE</scope>
    <source>
        <strain evidence="10">JCVI_32_bin.14</strain>
    </source>
</reference>
<dbReference type="PROSITE" id="PS01156">
    <property type="entry name" value="TONB_DEPENDENT_REC_2"/>
    <property type="match status" value="1"/>
</dbReference>
<evidence type="ECO:0000313" key="11">
    <source>
        <dbReference type="Proteomes" id="UP000757890"/>
    </source>
</evidence>
<feature type="non-terminal residue" evidence="10">
    <location>
        <position position="1"/>
    </location>
</feature>
<dbReference type="InterPro" id="IPR036942">
    <property type="entry name" value="Beta-barrel_TonB_sf"/>
</dbReference>
<evidence type="ECO:0000256" key="6">
    <source>
        <dbReference type="ARBA" id="ARBA00023136"/>
    </source>
</evidence>
<keyword evidence="4 8" id="KW-0812">Transmembrane</keyword>
<keyword evidence="6 8" id="KW-0472">Membrane</keyword>
<dbReference type="InterPro" id="IPR039426">
    <property type="entry name" value="TonB-dep_rcpt-like"/>
</dbReference>
<keyword evidence="3 8" id="KW-1134">Transmembrane beta strand</keyword>
<comment type="similarity">
    <text evidence="8">Belongs to the TonB-dependent receptor family.</text>
</comment>
<evidence type="ECO:0000256" key="3">
    <source>
        <dbReference type="ARBA" id="ARBA00022452"/>
    </source>
</evidence>
<proteinExistence type="inferred from homology"/>
<dbReference type="GO" id="GO:0009279">
    <property type="term" value="C:cell outer membrane"/>
    <property type="evidence" value="ECO:0007669"/>
    <property type="project" value="UniProtKB-SubCell"/>
</dbReference>
<dbReference type="InterPro" id="IPR000531">
    <property type="entry name" value="Beta-barrel_TonB"/>
</dbReference>
<accession>A0A930B953</accession>
<dbReference type="Pfam" id="PF00593">
    <property type="entry name" value="TonB_dep_Rec_b-barrel"/>
    <property type="match status" value="1"/>
</dbReference>
<feature type="domain" description="TonB-dependent receptor-like beta-barrel" evidence="9">
    <location>
        <begin position="6"/>
        <end position="94"/>
    </location>
</feature>
<gene>
    <name evidence="10" type="ORF">HXL70_07070</name>
</gene>
<dbReference type="PANTHER" id="PTHR32552:SF82">
    <property type="entry name" value="FCUA PROTEIN"/>
    <property type="match status" value="1"/>
</dbReference>
<evidence type="ECO:0000256" key="8">
    <source>
        <dbReference type="PROSITE-ProRule" id="PRU01360"/>
    </source>
</evidence>
<name>A0A930B953_9FIRM</name>
<keyword evidence="10" id="KW-0675">Receptor</keyword>
<comment type="caution">
    <text evidence="10">The sequence shown here is derived from an EMBL/GenBank/DDBJ whole genome shotgun (WGS) entry which is preliminary data.</text>
</comment>
<keyword evidence="2 8" id="KW-0813">Transport</keyword>
<keyword evidence="5" id="KW-0798">TonB box</keyword>
<evidence type="ECO:0000256" key="1">
    <source>
        <dbReference type="ARBA" id="ARBA00004571"/>
    </source>
</evidence>
<dbReference type="Proteomes" id="UP000757890">
    <property type="component" value="Unassembled WGS sequence"/>
</dbReference>
<evidence type="ECO:0000256" key="7">
    <source>
        <dbReference type="ARBA" id="ARBA00023237"/>
    </source>
</evidence>
<dbReference type="InterPro" id="IPR010917">
    <property type="entry name" value="TonB_rcpt_CS"/>
</dbReference>
<dbReference type="SUPFAM" id="SSF56935">
    <property type="entry name" value="Porins"/>
    <property type="match status" value="1"/>
</dbReference>
<dbReference type="PROSITE" id="PS52016">
    <property type="entry name" value="TONB_DEPENDENT_REC_3"/>
    <property type="match status" value="1"/>
</dbReference>
<comment type="subcellular location">
    <subcellularLocation>
        <location evidence="1 8">Cell outer membrane</location>
        <topology evidence="1 8">Multi-pass membrane protein</topology>
    </subcellularLocation>
</comment>
<dbReference type="Gene3D" id="2.40.170.20">
    <property type="entry name" value="TonB-dependent receptor, beta-barrel domain"/>
    <property type="match status" value="1"/>
</dbReference>
<dbReference type="GO" id="GO:0015344">
    <property type="term" value="F:siderophore uptake transmembrane transporter activity"/>
    <property type="evidence" value="ECO:0007669"/>
    <property type="project" value="TreeGrafter"/>
</dbReference>
<evidence type="ECO:0000256" key="5">
    <source>
        <dbReference type="ARBA" id="ARBA00023077"/>
    </source>
</evidence>
<evidence type="ECO:0000256" key="2">
    <source>
        <dbReference type="ARBA" id="ARBA00022448"/>
    </source>
</evidence>
<evidence type="ECO:0000259" key="9">
    <source>
        <dbReference type="Pfam" id="PF00593"/>
    </source>
</evidence>
<sequence length="125" mass="13627">IDAKRDKTQGGKNDGRFVNGVADWSGVLGLVYEPTDSLGIIGRVVWNDAAYIDNSNAPSGKTKIPSYTTFDLGVNYKTHLGGIPVSLSAMCYNVANKDYWMGRGSSTTFGLSMPRTFMLSARFEF</sequence>
<organism evidence="10 11">
    <name type="scientific">Dialister invisus</name>
    <dbReference type="NCBI Taxonomy" id="218538"/>
    <lineage>
        <taxon>Bacteria</taxon>
        <taxon>Bacillati</taxon>
        <taxon>Bacillota</taxon>
        <taxon>Negativicutes</taxon>
        <taxon>Veillonellales</taxon>
        <taxon>Veillonellaceae</taxon>
        <taxon>Dialister</taxon>
    </lineage>
</organism>